<evidence type="ECO:0000313" key="1">
    <source>
        <dbReference type="EMBL" id="GMH56762.1"/>
    </source>
</evidence>
<organism evidence="1 2">
    <name type="scientific">Triparma strigata</name>
    <dbReference type="NCBI Taxonomy" id="1606541"/>
    <lineage>
        <taxon>Eukaryota</taxon>
        <taxon>Sar</taxon>
        <taxon>Stramenopiles</taxon>
        <taxon>Ochrophyta</taxon>
        <taxon>Bolidophyceae</taxon>
        <taxon>Parmales</taxon>
        <taxon>Triparmaceae</taxon>
        <taxon>Triparma</taxon>
    </lineage>
</organism>
<keyword evidence="2" id="KW-1185">Reference proteome</keyword>
<proteinExistence type="predicted"/>
<accession>A0A9W7DVQ9</accession>
<sequence>MPSGPTFKPVQGPAKSGLDAGDVVVQISCSGHKFEGAVGILSAAGMRFEDLQADDSLSVTLIVMPQTE</sequence>
<evidence type="ECO:0000313" key="2">
    <source>
        <dbReference type="Proteomes" id="UP001165085"/>
    </source>
</evidence>
<reference evidence="2" key="1">
    <citation type="journal article" date="2023" name="Commun. Biol.">
        <title>Genome analysis of Parmales, the sister group of diatoms, reveals the evolutionary specialization of diatoms from phago-mixotrophs to photoautotrophs.</title>
        <authorList>
            <person name="Ban H."/>
            <person name="Sato S."/>
            <person name="Yoshikawa S."/>
            <person name="Yamada K."/>
            <person name="Nakamura Y."/>
            <person name="Ichinomiya M."/>
            <person name="Sato N."/>
            <person name="Blanc-Mathieu R."/>
            <person name="Endo H."/>
            <person name="Kuwata A."/>
            <person name="Ogata H."/>
        </authorList>
    </citation>
    <scope>NUCLEOTIDE SEQUENCE [LARGE SCALE GENOMIC DNA]</scope>
    <source>
        <strain evidence="2">NIES 3701</strain>
    </source>
</reference>
<name>A0A9W7DVQ9_9STRA</name>
<dbReference type="AlphaFoldDB" id="A0A9W7DVQ9"/>
<comment type="caution">
    <text evidence="1">The sequence shown here is derived from an EMBL/GenBank/DDBJ whole genome shotgun (WGS) entry which is preliminary data.</text>
</comment>
<protein>
    <submittedName>
        <fullName evidence="1">Uncharacterized protein</fullName>
    </submittedName>
</protein>
<dbReference type="EMBL" id="BRXY01000041">
    <property type="protein sequence ID" value="GMH56762.1"/>
    <property type="molecule type" value="Genomic_DNA"/>
</dbReference>
<dbReference type="Proteomes" id="UP001165085">
    <property type="component" value="Unassembled WGS sequence"/>
</dbReference>
<gene>
    <name evidence="1" type="ORF">TrST_g10891</name>
</gene>